<name>A0A0F9BTE5_9ZZZZ</name>
<dbReference type="AlphaFoldDB" id="A0A0F9BTE5"/>
<gene>
    <name evidence="1" type="ORF">LCGC14_2690250</name>
</gene>
<feature type="non-terminal residue" evidence="1">
    <location>
        <position position="91"/>
    </location>
</feature>
<comment type="caution">
    <text evidence="1">The sequence shown here is derived from an EMBL/GenBank/DDBJ whole genome shotgun (WGS) entry which is preliminary data.</text>
</comment>
<accession>A0A0F9BTE5</accession>
<sequence length="91" mass="10453">MNKQEFTKDWQRLTDGLGTTSLSSEKLQARSNEAFKFFQDYPLGRWEATVTACLRTPGRRWFPTLGELCECFDNTEPAPDTMDDKTRALLA</sequence>
<dbReference type="EMBL" id="LAZR01047664">
    <property type="protein sequence ID" value="KKK93699.1"/>
    <property type="molecule type" value="Genomic_DNA"/>
</dbReference>
<protein>
    <submittedName>
        <fullName evidence="1">Uncharacterized protein</fullName>
    </submittedName>
</protein>
<organism evidence="1">
    <name type="scientific">marine sediment metagenome</name>
    <dbReference type="NCBI Taxonomy" id="412755"/>
    <lineage>
        <taxon>unclassified sequences</taxon>
        <taxon>metagenomes</taxon>
        <taxon>ecological metagenomes</taxon>
    </lineage>
</organism>
<reference evidence="1" key="1">
    <citation type="journal article" date="2015" name="Nature">
        <title>Complex archaea that bridge the gap between prokaryotes and eukaryotes.</title>
        <authorList>
            <person name="Spang A."/>
            <person name="Saw J.H."/>
            <person name="Jorgensen S.L."/>
            <person name="Zaremba-Niedzwiedzka K."/>
            <person name="Martijn J."/>
            <person name="Lind A.E."/>
            <person name="van Eijk R."/>
            <person name="Schleper C."/>
            <person name="Guy L."/>
            <person name="Ettema T.J."/>
        </authorList>
    </citation>
    <scope>NUCLEOTIDE SEQUENCE</scope>
</reference>
<evidence type="ECO:0000313" key="1">
    <source>
        <dbReference type="EMBL" id="KKK93699.1"/>
    </source>
</evidence>
<proteinExistence type="predicted"/>